<keyword evidence="3" id="KW-1185">Reference proteome</keyword>
<reference evidence="2 3" key="1">
    <citation type="submission" date="2018-07" db="EMBL/GenBank/DDBJ databases">
        <title>Genomic Encyclopedia of Type Strains, Phase IV (KMG-IV): sequencing the most valuable type-strain genomes for metagenomic binning, comparative biology and taxonomic classification.</title>
        <authorList>
            <person name="Goeker M."/>
        </authorList>
    </citation>
    <scope>NUCLEOTIDE SEQUENCE [LARGE SCALE GENOMIC DNA]</scope>
    <source>
        <strain evidence="2 3">DSM 27016</strain>
    </source>
</reference>
<evidence type="ECO:0000313" key="2">
    <source>
        <dbReference type="EMBL" id="RCX18293.1"/>
    </source>
</evidence>
<dbReference type="OrthoDB" id="9955816at2"/>
<feature type="coiled-coil region" evidence="1">
    <location>
        <begin position="41"/>
        <end position="99"/>
    </location>
</feature>
<accession>A0A369B9T8</accession>
<sequence length="233" mass="26515">MKKLVLVLVCTILMTVFLAFNYLLWDKKQNTESLKTLEYSNENKDATIDALGRQIKNLEDSARDLESRVNVLEGSNSELQKEKDELIKKQAEYEKLLKEKSDIIDVLKSQMDLKPLETAVRHWVQGIDEGQYDISYKLEAEHFKENGDILSQAEYADRYKKIINSIKLKSIKLQAQESGNEAANGRIALEAELEVGLAQGAGESEYSEGVNKRFFEMTFDKAKNLWLISGISA</sequence>
<gene>
    <name evidence="2" type="ORF">DFR58_10552</name>
</gene>
<comment type="caution">
    <text evidence="2">The sequence shown here is derived from an EMBL/GenBank/DDBJ whole genome shotgun (WGS) entry which is preliminary data.</text>
</comment>
<dbReference type="EMBL" id="QPJT01000005">
    <property type="protein sequence ID" value="RCX18293.1"/>
    <property type="molecule type" value="Genomic_DNA"/>
</dbReference>
<dbReference type="Proteomes" id="UP000253034">
    <property type="component" value="Unassembled WGS sequence"/>
</dbReference>
<evidence type="ECO:0000313" key="3">
    <source>
        <dbReference type="Proteomes" id="UP000253034"/>
    </source>
</evidence>
<dbReference type="Gene3D" id="3.10.450.100">
    <property type="entry name" value="NTF2-like, domain 1"/>
    <property type="match status" value="1"/>
</dbReference>
<evidence type="ECO:0000256" key="1">
    <source>
        <dbReference type="SAM" id="Coils"/>
    </source>
</evidence>
<dbReference type="RefSeq" id="WP_114296845.1">
    <property type="nucleotide sequence ID" value="NZ_QPJT01000005.1"/>
</dbReference>
<name>A0A369B9T8_9FIRM</name>
<proteinExistence type="predicted"/>
<keyword evidence="1" id="KW-0175">Coiled coil</keyword>
<dbReference type="AlphaFoldDB" id="A0A369B9T8"/>
<organism evidence="2 3">
    <name type="scientific">Anaerobacterium chartisolvens</name>
    <dbReference type="NCBI Taxonomy" id="1297424"/>
    <lineage>
        <taxon>Bacteria</taxon>
        <taxon>Bacillati</taxon>
        <taxon>Bacillota</taxon>
        <taxon>Clostridia</taxon>
        <taxon>Eubacteriales</taxon>
        <taxon>Oscillospiraceae</taxon>
        <taxon>Anaerobacterium</taxon>
    </lineage>
</organism>
<protein>
    <submittedName>
        <fullName evidence="2">Uncharacterized protein</fullName>
    </submittedName>
</protein>